<proteinExistence type="predicted"/>
<accession>A0ABV1ANJ7</accession>
<evidence type="ECO:0000259" key="2">
    <source>
        <dbReference type="Pfam" id="PF00497"/>
    </source>
</evidence>
<dbReference type="Pfam" id="PF00497">
    <property type="entry name" value="SBP_bac_3"/>
    <property type="match status" value="1"/>
</dbReference>
<keyword evidence="4" id="KW-1185">Reference proteome</keyword>
<dbReference type="RefSeq" id="WP_227222766.1">
    <property type="nucleotide sequence ID" value="NZ_JBBMEI010000039.1"/>
</dbReference>
<dbReference type="InterPro" id="IPR001638">
    <property type="entry name" value="Solute-binding_3/MltF_N"/>
</dbReference>
<reference evidence="3 4" key="1">
    <citation type="submission" date="2024-03" db="EMBL/GenBank/DDBJ databases">
        <title>Human intestinal bacterial collection.</title>
        <authorList>
            <person name="Pauvert C."/>
            <person name="Hitch T.C.A."/>
            <person name="Clavel T."/>
        </authorList>
    </citation>
    <scope>NUCLEOTIDE SEQUENCE [LARGE SCALE GENOMIC DNA]</scope>
    <source>
        <strain evidence="3 4">CLA-AA-H95</strain>
    </source>
</reference>
<dbReference type="Proteomes" id="UP001446032">
    <property type="component" value="Unassembled WGS sequence"/>
</dbReference>
<dbReference type="Gene3D" id="3.40.190.10">
    <property type="entry name" value="Periplasmic binding protein-like II"/>
    <property type="match status" value="1"/>
</dbReference>
<feature type="signal peptide" evidence="1">
    <location>
        <begin position="1"/>
        <end position="27"/>
    </location>
</feature>
<comment type="caution">
    <text evidence="3">The sequence shown here is derived from an EMBL/GenBank/DDBJ whole genome shotgun (WGS) entry which is preliminary data.</text>
</comment>
<organism evidence="3 4">
    <name type="scientific">Blautia intestinihominis</name>
    <dbReference type="NCBI Taxonomy" id="3133152"/>
    <lineage>
        <taxon>Bacteria</taxon>
        <taxon>Bacillati</taxon>
        <taxon>Bacillota</taxon>
        <taxon>Clostridia</taxon>
        <taxon>Lachnospirales</taxon>
        <taxon>Lachnospiraceae</taxon>
        <taxon>Blautia</taxon>
    </lineage>
</organism>
<gene>
    <name evidence="3" type="ORF">WMO75_12340</name>
</gene>
<dbReference type="SUPFAM" id="SSF53850">
    <property type="entry name" value="Periplasmic binding protein-like II"/>
    <property type="match status" value="1"/>
</dbReference>
<name>A0ABV1ANJ7_9FIRM</name>
<sequence length="94" mass="10634">MKNFIKKLCPLFLGPVLLTGIAQSILASDERTDLMIGCDEYKPYNYFDENGNLVGIDADLAQEACHRMGYEPVYEYNLFPMPESSIILDSGHRI</sequence>
<evidence type="ECO:0000313" key="3">
    <source>
        <dbReference type="EMBL" id="MEQ2359103.1"/>
    </source>
</evidence>
<evidence type="ECO:0000256" key="1">
    <source>
        <dbReference type="SAM" id="SignalP"/>
    </source>
</evidence>
<protein>
    <submittedName>
        <fullName evidence="3">Transporter substrate-binding domain-containing protein</fullName>
    </submittedName>
</protein>
<dbReference type="EMBL" id="JBBMEI010000039">
    <property type="protein sequence ID" value="MEQ2359103.1"/>
    <property type="molecule type" value="Genomic_DNA"/>
</dbReference>
<feature type="chain" id="PRO_5045963942" evidence="1">
    <location>
        <begin position="28"/>
        <end position="94"/>
    </location>
</feature>
<evidence type="ECO:0000313" key="4">
    <source>
        <dbReference type="Proteomes" id="UP001446032"/>
    </source>
</evidence>
<keyword evidence="1" id="KW-0732">Signal</keyword>
<feature type="domain" description="Solute-binding protein family 3/N-terminal" evidence="2">
    <location>
        <begin position="36"/>
        <end position="76"/>
    </location>
</feature>